<accession>A0A4R4KPW3</accession>
<dbReference type="PRINTS" id="PR00344">
    <property type="entry name" value="BCTRLSENSOR"/>
</dbReference>
<dbReference type="SMART" id="SM00388">
    <property type="entry name" value="HisKA"/>
    <property type="match status" value="1"/>
</dbReference>
<evidence type="ECO:0000256" key="3">
    <source>
        <dbReference type="ARBA" id="ARBA00022553"/>
    </source>
</evidence>
<dbReference type="GO" id="GO:0043565">
    <property type="term" value="F:sequence-specific DNA binding"/>
    <property type="evidence" value="ECO:0007669"/>
    <property type="project" value="InterPro"/>
</dbReference>
<evidence type="ECO:0000256" key="6">
    <source>
        <dbReference type="PROSITE-ProRule" id="PRU00169"/>
    </source>
</evidence>
<dbReference type="SMART" id="SM00448">
    <property type="entry name" value="REC"/>
    <property type="match status" value="2"/>
</dbReference>
<dbReference type="InterPro" id="IPR036097">
    <property type="entry name" value="HisK_dim/P_sf"/>
</dbReference>
<feature type="compositionally biased region" description="Basic and acidic residues" evidence="7">
    <location>
        <begin position="421"/>
        <end position="435"/>
    </location>
</feature>
<dbReference type="SUPFAM" id="SSF55874">
    <property type="entry name" value="ATPase domain of HSP90 chaperone/DNA topoisomerase II/histidine kinase"/>
    <property type="match status" value="1"/>
</dbReference>
<feature type="modified residue" description="4-aspartylphosphate" evidence="6">
    <location>
        <position position="488"/>
    </location>
</feature>
<evidence type="ECO:0000256" key="7">
    <source>
        <dbReference type="SAM" id="MobiDB-lite"/>
    </source>
</evidence>
<feature type="domain" description="HTH araC/xylS-type" evidence="8">
    <location>
        <begin position="587"/>
        <end position="685"/>
    </location>
</feature>
<dbReference type="FunFam" id="1.10.287.130:FF:000045">
    <property type="entry name" value="Two-component system sensor histidine kinase/response regulator"/>
    <property type="match status" value="1"/>
</dbReference>
<keyword evidence="4" id="KW-0805">Transcription regulation</keyword>
<dbReference type="SUPFAM" id="SSF52172">
    <property type="entry name" value="CheY-like"/>
    <property type="match status" value="2"/>
</dbReference>
<dbReference type="Gene3D" id="3.30.565.10">
    <property type="entry name" value="Histidine kinase-like ATPase, C-terminal domain"/>
    <property type="match status" value="1"/>
</dbReference>
<dbReference type="InterPro" id="IPR003594">
    <property type="entry name" value="HATPase_dom"/>
</dbReference>
<organism evidence="11 12">
    <name type="scientific">Arundinibacter roseus</name>
    <dbReference type="NCBI Taxonomy" id="2070510"/>
    <lineage>
        <taxon>Bacteria</taxon>
        <taxon>Pseudomonadati</taxon>
        <taxon>Bacteroidota</taxon>
        <taxon>Cytophagia</taxon>
        <taxon>Cytophagales</taxon>
        <taxon>Spirosomataceae</taxon>
        <taxon>Arundinibacter</taxon>
    </lineage>
</organism>
<dbReference type="InterPro" id="IPR009057">
    <property type="entry name" value="Homeodomain-like_sf"/>
</dbReference>
<comment type="catalytic activity">
    <reaction evidence="1">
        <text>ATP + protein L-histidine = ADP + protein N-phospho-L-histidine.</text>
        <dbReference type="EC" id="2.7.13.3"/>
    </reaction>
</comment>
<dbReference type="RefSeq" id="WP_132113523.1">
    <property type="nucleotide sequence ID" value="NZ_SMJU01000001.1"/>
</dbReference>
<evidence type="ECO:0000259" key="10">
    <source>
        <dbReference type="PROSITE" id="PS50110"/>
    </source>
</evidence>
<dbReference type="Gene3D" id="3.40.50.2300">
    <property type="match status" value="2"/>
</dbReference>
<dbReference type="SUPFAM" id="SSF46689">
    <property type="entry name" value="Homeodomain-like"/>
    <property type="match status" value="1"/>
</dbReference>
<dbReference type="GO" id="GO:0000155">
    <property type="term" value="F:phosphorelay sensor kinase activity"/>
    <property type="evidence" value="ECO:0007669"/>
    <property type="project" value="InterPro"/>
</dbReference>
<dbReference type="SMART" id="SM00342">
    <property type="entry name" value="HTH_ARAC"/>
    <property type="match status" value="1"/>
</dbReference>
<dbReference type="Gene3D" id="1.10.10.60">
    <property type="entry name" value="Homeodomain-like"/>
    <property type="match status" value="1"/>
</dbReference>
<dbReference type="InterPro" id="IPR003661">
    <property type="entry name" value="HisK_dim/P_dom"/>
</dbReference>
<dbReference type="PROSITE" id="PS50110">
    <property type="entry name" value="RESPONSE_REGULATORY"/>
    <property type="match status" value="2"/>
</dbReference>
<feature type="modified residue" description="4-aspartylphosphate" evidence="6">
    <location>
        <position position="52"/>
    </location>
</feature>
<dbReference type="Pfam" id="PF12833">
    <property type="entry name" value="HTH_18"/>
    <property type="match status" value="1"/>
</dbReference>
<dbReference type="Proteomes" id="UP000295706">
    <property type="component" value="Unassembled WGS sequence"/>
</dbReference>
<proteinExistence type="predicted"/>
<dbReference type="SUPFAM" id="SSF47384">
    <property type="entry name" value="Homodimeric domain of signal transducing histidine kinase"/>
    <property type="match status" value="1"/>
</dbReference>
<evidence type="ECO:0000313" key="12">
    <source>
        <dbReference type="Proteomes" id="UP000295706"/>
    </source>
</evidence>
<evidence type="ECO:0000259" key="8">
    <source>
        <dbReference type="PROSITE" id="PS01124"/>
    </source>
</evidence>
<feature type="domain" description="Response regulatory" evidence="10">
    <location>
        <begin position="2"/>
        <end position="117"/>
    </location>
</feature>
<keyword evidence="3 6" id="KW-0597">Phosphoprotein</keyword>
<dbReference type="PROSITE" id="PS50109">
    <property type="entry name" value="HIS_KIN"/>
    <property type="match status" value="1"/>
</dbReference>
<protein>
    <recommendedName>
        <fullName evidence="2">histidine kinase</fullName>
        <ecNumber evidence="2">2.7.13.3</ecNumber>
    </recommendedName>
</protein>
<name>A0A4R4KPW3_9BACT</name>
<reference evidence="11 12" key="1">
    <citation type="submission" date="2019-02" db="EMBL/GenBank/DDBJ databases">
        <title>Arundinibacter roseus gen. nov., sp. nov., a new member of the family Cytophagaceae.</title>
        <authorList>
            <person name="Szuroczki S."/>
            <person name="Khayer B."/>
            <person name="Sproer C."/>
            <person name="Toumi M."/>
            <person name="Szabo A."/>
            <person name="Felfoldi T."/>
            <person name="Schumann P."/>
            <person name="Toth E."/>
        </authorList>
    </citation>
    <scope>NUCLEOTIDE SEQUENCE [LARGE SCALE GENOMIC DNA]</scope>
    <source>
        <strain evidence="11 12">DMA-k-7a</strain>
    </source>
</reference>
<feature type="domain" description="Histidine kinase" evidence="9">
    <location>
        <begin position="142"/>
        <end position="403"/>
    </location>
</feature>
<dbReference type="InterPro" id="IPR004358">
    <property type="entry name" value="Sig_transdc_His_kin-like_C"/>
</dbReference>
<dbReference type="Gene3D" id="1.10.287.130">
    <property type="match status" value="1"/>
</dbReference>
<feature type="region of interest" description="Disordered" evidence="7">
    <location>
        <begin position="403"/>
        <end position="435"/>
    </location>
</feature>
<dbReference type="CDD" id="cd17574">
    <property type="entry name" value="REC_OmpR"/>
    <property type="match status" value="1"/>
</dbReference>
<keyword evidence="12" id="KW-1185">Reference proteome</keyword>
<evidence type="ECO:0000256" key="1">
    <source>
        <dbReference type="ARBA" id="ARBA00000085"/>
    </source>
</evidence>
<sequence>MKILIVDADSEIEQLFRSKFGTDNYTFFFVKDGGEAMNQIRSKPELNVVLLDLHMPGLGGFSLLSELPQLNPALRAVGMSSQTDLSSIRKAMNLGAFDFLPKPLNFEDLKATLIRTANALEESREKRHINSLDELKSRFFDNITHEFRTPLTLILGPVEKLLRDEKQEEARQKLRLVQRNARQLLRITNQLLDLARLESGNLTVHEAAGDLGQFIEKLVEAFQPLAEDRKLHIRFENQLTQNYFFDAEKIEQIVHNLLANALKFTLVEDSSGPKEIVILLLPRHQLPPLLLTDYPQAEHAIHSYSPHTGTLEPQPSDSDSEGVRLLVKDPGIGIQPKRLPHIFDRFHTLNPKDLRPNVALVQPSTGIGLAFIKELTELMEGTISVSSAINQGTVFSLELPLKPASEQEHGPDSIPTLPVLDWHEPTEPRPEKRSSEKAAVVLVVEDDAELRTFIADELRPIYEVLTAADGKIAWEIAQTELPDVVISDVAMPNMDGFRLTNLLKKHPATDHIAVLLLTSKTNEKDILKGLEEGADIYLPKPFHLEELHLRLRNLLTRQQKLQLFYQQQLIGKEASEPVETVQDKFLRKVYELIEERLDDSAFSVESLAEMLAISRKTLYRKIQGLTQLSPNELIRQYRLKKATNLLKIGYSASETAYMVGFETPSYFGQCFKELYGLTPMEYVGKTSA</sequence>
<dbReference type="Pfam" id="PF02518">
    <property type="entry name" value="HATPase_c"/>
    <property type="match status" value="1"/>
</dbReference>
<dbReference type="GO" id="GO:0003700">
    <property type="term" value="F:DNA-binding transcription factor activity"/>
    <property type="evidence" value="ECO:0007669"/>
    <property type="project" value="InterPro"/>
</dbReference>
<dbReference type="InterPro" id="IPR005467">
    <property type="entry name" value="His_kinase_dom"/>
</dbReference>
<dbReference type="EC" id="2.7.13.3" evidence="2"/>
<dbReference type="CDD" id="cd00156">
    <property type="entry name" value="REC"/>
    <property type="match status" value="1"/>
</dbReference>
<evidence type="ECO:0000256" key="4">
    <source>
        <dbReference type="ARBA" id="ARBA00023015"/>
    </source>
</evidence>
<dbReference type="Pfam" id="PF00512">
    <property type="entry name" value="HisKA"/>
    <property type="match status" value="1"/>
</dbReference>
<dbReference type="Pfam" id="PF00072">
    <property type="entry name" value="Response_reg"/>
    <property type="match status" value="2"/>
</dbReference>
<dbReference type="AlphaFoldDB" id="A0A4R4KPW3"/>
<dbReference type="InterPro" id="IPR011006">
    <property type="entry name" value="CheY-like_superfamily"/>
</dbReference>
<dbReference type="PANTHER" id="PTHR43547:SF2">
    <property type="entry name" value="HYBRID SIGNAL TRANSDUCTION HISTIDINE KINASE C"/>
    <property type="match status" value="1"/>
</dbReference>
<dbReference type="PANTHER" id="PTHR43547">
    <property type="entry name" value="TWO-COMPONENT HISTIDINE KINASE"/>
    <property type="match status" value="1"/>
</dbReference>
<dbReference type="InterPro" id="IPR036890">
    <property type="entry name" value="HATPase_C_sf"/>
</dbReference>
<feature type="domain" description="Response regulatory" evidence="10">
    <location>
        <begin position="440"/>
        <end position="555"/>
    </location>
</feature>
<evidence type="ECO:0000256" key="5">
    <source>
        <dbReference type="ARBA" id="ARBA00023163"/>
    </source>
</evidence>
<dbReference type="CDD" id="cd00082">
    <property type="entry name" value="HisKA"/>
    <property type="match status" value="1"/>
</dbReference>
<evidence type="ECO:0000256" key="2">
    <source>
        <dbReference type="ARBA" id="ARBA00012438"/>
    </source>
</evidence>
<dbReference type="SMART" id="SM00387">
    <property type="entry name" value="HATPase_c"/>
    <property type="match status" value="1"/>
</dbReference>
<dbReference type="PROSITE" id="PS01124">
    <property type="entry name" value="HTH_ARAC_FAMILY_2"/>
    <property type="match status" value="1"/>
</dbReference>
<dbReference type="EMBL" id="SMJU01000001">
    <property type="protein sequence ID" value="TDB68932.1"/>
    <property type="molecule type" value="Genomic_DNA"/>
</dbReference>
<evidence type="ECO:0000313" key="11">
    <source>
        <dbReference type="EMBL" id="TDB68932.1"/>
    </source>
</evidence>
<dbReference type="OrthoDB" id="9797097at2"/>
<dbReference type="InterPro" id="IPR018060">
    <property type="entry name" value="HTH_AraC"/>
</dbReference>
<evidence type="ECO:0000259" key="9">
    <source>
        <dbReference type="PROSITE" id="PS50109"/>
    </source>
</evidence>
<comment type="caution">
    <text evidence="11">The sequence shown here is derived from an EMBL/GenBank/DDBJ whole genome shotgun (WGS) entry which is preliminary data.</text>
</comment>
<keyword evidence="5" id="KW-0804">Transcription</keyword>
<gene>
    <name evidence="11" type="ORF">EZE20_00925</name>
</gene>
<dbReference type="InterPro" id="IPR001789">
    <property type="entry name" value="Sig_transdc_resp-reg_receiver"/>
</dbReference>